<comment type="caution">
    <text evidence="10">The sequence shown here is derived from an EMBL/GenBank/DDBJ whole genome shotgun (WGS) entry which is preliminary data.</text>
</comment>
<sequence length="132" mass="14491">MEGFKKFLFRGNVVELAVAVVIGAAFGALVNAFVDSFIGPLLALLGGQPNFNSLHFEINGTVFPYGKFLTAAISFLIIATVVYFFIVLPMAKLLQHLTRKEEASERPCPYCLGDIPIRATRCMFCTSEIQPV</sequence>
<dbReference type="InterPro" id="IPR036019">
    <property type="entry name" value="MscL_channel"/>
</dbReference>
<keyword evidence="6" id="KW-0406">Ion transport</keyword>
<dbReference type="PANTHER" id="PTHR30266">
    <property type="entry name" value="MECHANOSENSITIVE CHANNEL MSCL"/>
    <property type="match status" value="1"/>
</dbReference>
<name>A0A372JSZ6_9ACTN</name>
<dbReference type="EMBL" id="QURH01000067">
    <property type="protein sequence ID" value="RFU43070.1"/>
    <property type="molecule type" value="Genomic_DNA"/>
</dbReference>
<evidence type="ECO:0000256" key="3">
    <source>
        <dbReference type="ARBA" id="ARBA00022475"/>
    </source>
</evidence>
<dbReference type="GO" id="GO:0016020">
    <property type="term" value="C:membrane"/>
    <property type="evidence" value="ECO:0007669"/>
    <property type="project" value="UniProtKB-SubCell"/>
</dbReference>
<dbReference type="PRINTS" id="PR01264">
    <property type="entry name" value="MECHCHANNEL"/>
</dbReference>
<keyword evidence="3" id="KW-1003">Cell membrane</keyword>
<feature type="transmembrane region" description="Helical" evidence="9">
    <location>
        <begin position="12"/>
        <end position="34"/>
    </location>
</feature>
<keyword evidence="8" id="KW-0407">Ion channel</keyword>
<keyword evidence="7 9" id="KW-0472">Membrane</keyword>
<protein>
    <submittedName>
        <fullName evidence="10">Large conductance mechanosensitive channel protein MscL</fullName>
    </submittedName>
</protein>
<dbReference type="InterPro" id="IPR037673">
    <property type="entry name" value="MSC/AndL"/>
</dbReference>
<evidence type="ECO:0000256" key="6">
    <source>
        <dbReference type="ARBA" id="ARBA00023065"/>
    </source>
</evidence>
<dbReference type="PANTHER" id="PTHR30266:SF2">
    <property type="entry name" value="LARGE-CONDUCTANCE MECHANOSENSITIVE CHANNEL"/>
    <property type="match status" value="1"/>
</dbReference>
<keyword evidence="2" id="KW-0813">Transport</keyword>
<evidence type="ECO:0000256" key="5">
    <source>
        <dbReference type="ARBA" id="ARBA00022989"/>
    </source>
</evidence>
<dbReference type="OrthoDB" id="9810350at2"/>
<comment type="subcellular location">
    <subcellularLocation>
        <location evidence="1">Membrane</location>
        <topology evidence="1">Multi-pass membrane protein</topology>
    </subcellularLocation>
</comment>
<evidence type="ECO:0000313" key="11">
    <source>
        <dbReference type="Proteomes" id="UP000261811"/>
    </source>
</evidence>
<evidence type="ECO:0000256" key="1">
    <source>
        <dbReference type="ARBA" id="ARBA00004141"/>
    </source>
</evidence>
<organism evidence="10 11">
    <name type="scientific">Actinomadura logoneensis</name>
    <dbReference type="NCBI Taxonomy" id="2293572"/>
    <lineage>
        <taxon>Bacteria</taxon>
        <taxon>Bacillati</taxon>
        <taxon>Actinomycetota</taxon>
        <taxon>Actinomycetes</taxon>
        <taxon>Streptosporangiales</taxon>
        <taxon>Thermomonosporaceae</taxon>
        <taxon>Actinomadura</taxon>
    </lineage>
</organism>
<dbReference type="AlphaFoldDB" id="A0A372JSZ6"/>
<proteinExistence type="predicted"/>
<dbReference type="GO" id="GO:0008381">
    <property type="term" value="F:mechanosensitive monoatomic ion channel activity"/>
    <property type="evidence" value="ECO:0007669"/>
    <property type="project" value="InterPro"/>
</dbReference>
<dbReference type="RefSeq" id="WP_117355998.1">
    <property type="nucleotide sequence ID" value="NZ_QURH01000067.1"/>
</dbReference>
<evidence type="ECO:0000256" key="2">
    <source>
        <dbReference type="ARBA" id="ARBA00022448"/>
    </source>
</evidence>
<dbReference type="NCBIfam" id="TIGR00220">
    <property type="entry name" value="mscL"/>
    <property type="match status" value="1"/>
</dbReference>
<dbReference type="Gene3D" id="1.10.1200.120">
    <property type="entry name" value="Large-conductance mechanosensitive channel, MscL, domain 1"/>
    <property type="match status" value="1"/>
</dbReference>
<keyword evidence="11" id="KW-1185">Reference proteome</keyword>
<evidence type="ECO:0000256" key="7">
    <source>
        <dbReference type="ARBA" id="ARBA00023136"/>
    </source>
</evidence>
<keyword evidence="4 9" id="KW-0812">Transmembrane</keyword>
<dbReference type="Proteomes" id="UP000261811">
    <property type="component" value="Unassembled WGS sequence"/>
</dbReference>
<dbReference type="InterPro" id="IPR001185">
    <property type="entry name" value="MS_channel"/>
</dbReference>
<evidence type="ECO:0000313" key="10">
    <source>
        <dbReference type="EMBL" id="RFU43070.1"/>
    </source>
</evidence>
<evidence type="ECO:0000256" key="9">
    <source>
        <dbReference type="SAM" id="Phobius"/>
    </source>
</evidence>
<evidence type="ECO:0000256" key="8">
    <source>
        <dbReference type="ARBA" id="ARBA00023303"/>
    </source>
</evidence>
<dbReference type="Pfam" id="PF01741">
    <property type="entry name" value="MscL"/>
    <property type="match status" value="1"/>
</dbReference>
<keyword evidence="5 9" id="KW-1133">Transmembrane helix</keyword>
<evidence type="ECO:0000256" key="4">
    <source>
        <dbReference type="ARBA" id="ARBA00022692"/>
    </source>
</evidence>
<feature type="transmembrane region" description="Helical" evidence="9">
    <location>
        <begin position="68"/>
        <end position="91"/>
    </location>
</feature>
<reference evidence="10 11" key="1">
    <citation type="submission" date="2018-08" db="EMBL/GenBank/DDBJ databases">
        <title>Actinomadura jelena sp. nov., a novel Actinomycete isolated from soil in Chad.</title>
        <authorList>
            <person name="Shi L."/>
        </authorList>
    </citation>
    <scope>NUCLEOTIDE SEQUENCE [LARGE SCALE GENOMIC DNA]</scope>
    <source>
        <strain evidence="10 11">NEAU-G17</strain>
    </source>
</reference>
<gene>
    <name evidence="10" type="primary">mscL</name>
    <name evidence="10" type="ORF">DZF91_03175</name>
</gene>
<dbReference type="SUPFAM" id="SSF81330">
    <property type="entry name" value="Gated mechanosensitive channel"/>
    <property type="match status" value="1"/>
</dbReference>
<accession>A0A372JSZ6</accession>